<proteinExistence type="inferred from homology"/>
<dbReference type="PRINTS" id="PR00080">
    <property type="entry name" value="SDRFAMILY"/>
</dbReference>
<dbReference type="Pfam" id="PF00106">
    <property type="entry name" value="adh_short"/>
    <property type="match status" value="1"/>
</dbReference>
<dbReference type="PRINTS" id="PR00081">
    <property type="entry name" value="GDHRDH"/>
</dbReference>
<organism evidence="5 6">
    <name type="scientific">Coniella lustricola</name>
    <dbReference type="NCBI Taxonomy" id="2025994"/>
    <lineage>
        <taxon>Eukaryota</taxon>
        <taxon>Fungi</taxon>
        <taxon>Dikarya</taxon>
        <taxon>Ascomycota</taxon>
        <taxon>Pezizomycotina</taxon>
        <taxon>Sordariomycetes</taxon>
        <taxon>Sordariomycetidae</taxon>
        <taxon>Diaporthales</taxon>
        <taxon>Schizoparmaceae</taxon>
        <taxon>Coniella</taxon>
    </lineage>
</organism>
<dbReference type="InterPro" id="IPR036291">
    <property type="entry name" value="NAD(P)-bd_dom_sf"/>
</dbReference>
<sequence>MSRVDNEIKGRLALVTGASGGIGGACARDLFVNGARLALTYSRNKAAVDTLVAELQQLPEWSPSSKVTSHQVDMASAADIERLFAEINTQHGQDGPDILVSNAGHGKRIPDILDIPLDEFDYTLTVNLRASFLLCKLSIPHMQAQRWGRIVLIGSLAAYGGGINGCHYAASKAGLQGMMRNLARKHAAQGITVNDVAPAMIGDTGMVPDEKAVKGTPGDVKNIPVGRLGAPQEVANMVTMCARTGYLTGQSMLVSGGLI</sequence>
<evidence type="ECO:0000256" key="2">
    <source>
        <dbReference type="ARBA" id="ARBA00022857"/>
    </source>
</evidence>
<evidence type="ECO:0000256" key="1">
    <source>
        <dbReference type="ARBA" id="ARBA00006484"/>
    </source>
</evidence>
<gene>
    <name evidence="5" type="ORF">BD289DRAFT_440439</name>
</gene>
<dbReference type="PROSITE" id="PS00061">
    <property type="entry name" value="ADH_SHORT"/>
    <property type="match status" value="1"/>
</dbReference>
<dbReference type="InterPro" id="IPR002347">
    <property type="entry name" value="SDR_fam"/>
</dbReference>
<reference evidence="5 6" key="1">
    <citation type="journal article" date="2018" name="Mycol. Prog.">
        <title>Coniella lustricola, a new species from submerged detritus.</title>
        <authorList>
            <person name="Raudabaugh D.B."/>
            <person name="Iturriaga T."/>
            <person name="Carver A."/>
            <person name="Mondo S."/>
            <person name="Pangilinan J."/>
            <person name="Lipzen A."/>
            <person name="He G."/>
            <person name="Amirebrahimi M."/>
            <person name="Grigoriev I.V."/>
            <person name="Miller A.N."/>
        </authorList>
    </citation>
    <scope>NUCLEOTIDE SEQUENCE [LARGE SCALE GENOMIC DNA]</scope>
    <source>
        <strain evidence="5 6">B22-T-1</strain>
    </source>
</reference>
<dbReference type="Proteomes" id="UP000241462">
    <property type="component" value="Unassembled WGS sequence"/>
</dbReference>
<dbReference type="STRING" id="2025994.A0A2T3A0M2"/>
<dbReference type="PANTHER" id="PTHR42760:SF127">
    <property type="entry name" value="3-KETOACYL-ACYL CARRIER PROTEIN REDUCTASE-RELATED"/>
    <property type="match status" value="1"/>
</dbReference>
<dbReference type="GO" id="GO:0016616">
    <property type="term" value="F:oxidoreductase activity, acting on the CH-OH group of donors, NAD or NADP as acceptor"/>
    <property type="evidence" value="ECO:0007669"/>
    <property type="project" value="TreeGrafter"/>
</dbReference>
<dbReference type="FunFam" id="3.40.50.720:FF:000173">
    <property type="entry name" value="3-oxoacyl-[acyl-carrier protein] reductase"/>
    <property type="match status" value="1"/>
</dbReference>
<comment type="similarity">
    <text evidence="1 4">Belongs to the short-chain dehydrogenases/reductases (SDR) family.</text>
</comment>
<evidence type="ECO:0000256" key="3">
    <source>
        <dbReference type="ARBA" id="ARBA00023002"/>
    </source>
</evidence>
<dbReference type="AlphaFoldDB" id="A0A2T3A0M2"/>
<evidence type="ECO:0000256" key="4">
    <source>
        <dbReference type="RuleBase" id="RU000363"/>
    </source>
</evidence>
<dbReference type="SUPFAM" id="SSF51735">
    <property type="entry name" value="NAD(P)-binding Rossmann-fold domains"/>
    <property type="match status" value="1"/>
</dbReference>
<accession>A0A2T3A0M2</accession>
<dbReference type="Gene3D" id="3.40.50.720">
    <property type="entry name" value="NAD(P)-binding Rossmann-like Domain"/>
    <property type="match status" value="1"/>
</dbReference>
<evidence type="ECO:0000313" key="6">
    <source>
        <dbReference type="Proteomes" id="UP000241462"/>
    </source>
</evidence>
<evidence type="ECO:0000313" key="5">
    <source>
        <dbReference type="EMBL" id="PSR80607.1"/>
    </source>
</evidence>
<keyword evidence="6" id="KW-1185">Reference proteome</keyword>
<dbReference type="PANTHER" id="PTHR42760">
    <property type="entry name" value="SHORT-CHAIN DEHYDROGENASES/REDUCTASES FAMILY MEMBER"/>
    <property type="match status" value="1"/>
</dbReference>
<dbReference type="PROSITE" id="PS51257">
    <property type="entry name" value="PROKAR_LIPOPROTEIN"/>
    <property type="match status" value="1"/>
</dbReference>
<protein>
    <submittedName>
        <fullName evidence="5">3-oxoacyl-reductase</fullName>
    </submittedName>
</protein>
<dbReference type="InterPro" id="IPR020904">
    <property type="entry name" value="Sc_DH/Rdtase_CS"/>
</dbReference>
<keyword evidence="2" id="KW-0521">NADP</keyword>
<dbReference type="InParanoid" id="A0A2T3A0M2"/>
<keyword evidence="3" id="KW-0560">Oxidoreductase</keyword>
<dbReference type="OrthoDB" id="417891at2759"/>
<dbReference type="CDD" id="cd05233">
    <property type="entry name" value="SDR_c"/>
    <property type="match status" value="1"/>
</dbReference>
<name>A0A2T3A0M2_9PEZI</name>
<dbReference type="GO" id="GO:0006633">
    <property type="term" value="P:fatty acid biosynthetic process"/>
    <property type="evidence" value="ECO:0007669"/>
    <property type="project" value="TreeGrafter"/>
</dbReference>
<dbReference type="GO" id="GO:0048038">
    <property type="term" value="F:quinone binding"/>
    <property type="evidence" value="ECO:0007669"/>
    <property type="project" value="TreeGrafter"/>
</dbReference>
<dbReference type="EMBL" id="KZ678524">
    <property type="protein sequence ID" value="PSR80607.1"/>
    <property type="molecule type" value="Genomic_DNA"/>
</dbReference>